<evidence type="ECO:0000259" key="3">
    <source>
        <dbReference type="Pfam" id="PF07510"/>
    </source>
</evidence>
<feature type="compositionally biased region" description="Low complexity" evidence="1">
    <location>
        <begin position="49"/>
        <end position="58"/>
    </location>
</feature>
<evidence type="ECO:0000313" key="5">
    <source>
        <dbReference type="Proteomes" id="UP001165124"/>
    </source>
</evidence>
<dbReference type="EMBL" id="BSRZ01000010">
    <property type="protein sequence ID" value="GLW65651.1"/>
    <property type="molecule type" value="Genomic_DNA"/>
</dbReference>
<name>A0A9W6PYS7_9ACTN</name>
<protein>
    <recommendedName>
        <fullName evidence="3">GmrSD restriction endonucleases C-terminal domain-containing protein</fullName>
    </recommendedName>
</protein>
<dbReference type="Proteomes" id="UP001165124">
    <property type="component" value="Unassembled WGS sequence"/>
</dbReference>
<proteinExistence type="predicted"/>
<dbReference type="PANTHER" id="PTHR24094:SF15">
    <property type="entry name" value="AMP-DEPENDENT SYNTHETASE_LIGASE DOMAIN-CONTAINING PROTEIN-RELATED"/>
    <property type="match status" value="1"/>
</dbReference>
<evidence type="ECO:0000256" key="1">
    <source>
        <dbReference type="SAM" id="MobiDB-lite"/>
    </source>
</evidence>
<keyword evidence="2" id="KW-0732">Signal</keyword>
<dbReference type="PROSITE" id="PS51257">
    <property type="entry name" value="PROKAR_LIPOPROTEIN"/>
    <property type="match status" value="1"/>
</dbReference>
<feature type="region of interest" description="Disordered" evidence="1">
    <location>
        <begin position="37"/>
        <end position="59"/>
    </location>
</feature>
<dbReference type="InterPro" id="IPR011089">
    <property type="entry name" value="GmrSD_C"/>
</dbReference>
<feature type="signal peptide" evidence="2">
    <location>
        <begin position="1"/>
        <end position="30"/>
    </location>
</feature>
<comment type="caution">
    <text evidence="4">The sequence shown here is derived from an EMBL/GenBank/DDBJ whole genome shotgun (WGS) entry which is preliminary data.</text>
</comment>
<keyword evidence="5" id="KW-1185">Reference proteome</keyword>
<gene>
    <name evidence="4" type="ORF">Arub01_38950</name>
</gene>
<feature type="chain" id="PRO_5040910937" description="GmrSD restriction endonucleases C-terminal domain-containing protein" evidence="2">
    <location>
        <begin position="31"/>
        <end position="238"/>
    </location>
</feature>
<dbReference type="PANTHER" id="PTHR24094">
    <property type="entry name" value="SECRETED PROTEIN"/>
    <property type="match status" value="1"/>
</dbReference>
<evidence type="ECO:0000313" key="4">
    <source>
        <dbReference type="EMBL" id="GLW65651.1"/>
    </source>
</evidence>
<dbReference type="RefSeq" id="WP_083951251.1">
    <property type="nucleotide sequence ID" value="NZ_BSRZ01000010.1"/>
</dbReference>
<feature type="domain" description="GmrSD restriction endonucleases C-terminal" evidence="3">
    <location>
        <begin position="101"/>
        <end position="231"/>
    </location>
</feature>
<organism evidence="4 5">
    <name type="scientific">Actinomadura rubrobrunea</name>
    <dbReference type="NCBI Taxonomy" id="115335"/>
    <lineage>
        <taxon>Bacteria</taxon>
        <taxon>Bacillati</taxon>
        <taxon>Actinomycetota</taxon>
        <taxon>Actinomycetes</taxon>
        <taxon>Streptosporangiales</taxon>
        <taxon>Thermomonosporaceae</taxon>
        <taxon>Actinomadura</taxon>
    </lineage>
</organism>
<sequence>MTSWRRRRGPRRSAAALAGALLAASTAACGVDVGLTDSSPSPGGGPGAGAASASSPAARTVAQARDDLGTLRVAAENRGDGYARERFGIRWKDIDRNGCDQRNDVLARDLQQVRRRDGCVVLSGLLRDPYTGKEITFSKSDAAKVQIDHVYPLALAWRMGADRWTEQQRERFANDPDNLLAVWGVPNQQKGDSGPGEWKPQKAFQCAYGVRYVTVARKYSLPVTRADLDALRGFLDRC</sequence>
<reference evidence="4" key="1">
    <citation type="submission" date="2023-02" db="EMBL/GenBank/DDBJ databases">
        <title>Actinomadura rubrobrunea NBRC 14622.</title>
        <authorList>
            <person name="Ichikawa N."/>
            <person name="Sato H."/>
            <person name="Tonouchi N."/>
        </authorList>
    </citation>
    <scope>NUCLEOTIDE SEQUENCE</scope>
    <source>
        <strain evidence="4">NBRC 14622</strain>
    </source>
</reference>
<evidence type="ECO:0000256" key="2">
    <source>
        <dbReference type="SAM" id="SignalP"/>
    </source>
</evidence>
<accession>A0A9W6PYS7</accession>
<dbReference type="Pfam" id="PF07510">
    <property type="entry name" value="GmrSD_C"/>
    <property type="match status" value="1"/>
</dbReference>
<dbReference type="AlphaFoldDB" id="A0A9W6PYS7"/>